<evidence type="ECO:0000313" key="2">
    <source>
        <dbReference type="Proteomes" id="UP000091857"/>
    </source>
</evidence>
<dbReference type="EMBL" id="CM004401">
    <property type="protein sequence ID" value="KAG8637478.1"/>
    <property type="molecule type" value="Genomic_DNA"/>
</dbReference>
<sequence length="104" mass="12045">MDERMQGTMTSLILAETWKMDVIGGWISLVTLFELGGLGWLFLFELNFLNEFVSLINGFMSCLYFSLVRLNLEKYNESSFSVYIYICKSNNNFNTKNAPLFNII</sequence>
<name>A0ACB7GCP5_MANES</name>
<comment type="caution">
    <text evidence="1">The sequence shown here is derived from an EMBL/GenBank/DDBJ whole genome shotgun (WGS) entry which is preliminary data.</text>
</comment>
<accession>A0ACB7GCP5</accession>
<dbReference type="Proteomes" id="UP000091857">
    <property type="component" value="Chromosome 15"/>
</dbReference>
<proteinExistence type="predicted"/>
<protein>
    <submittedName>
        <fullName evidence="1">Uncharacterized protein</fullName>
    </submittedName>
</protein>
<reference evidence="2" key="1">
    <citation type="journal article" date="2016" name="Nat. Biotechnol.">
        <title>Sequencing wild and cultivated cassava and related species reveals extensive interspecific hybridization and genetic diversity.</title>
        <authorList>
            <person name="Bredeson J.V."/>
            <person name="Lyons J.B."/>
            <person name="Prochnik S.E."/>
            <person name="Wu G.A."/>
            <person name="Ha C.M."/>
            <person name="Edsinger-Gonzales E."/>
            <person name="Grimwood J."/>
            <person name="Schmutz J."/>
            <person name="Rabbi I.Y."/>
            <person name="Egesi C."/>
            <person name="Nauluvula P."/>
            <person name="Lebot V."/>
            <person name="Ndunguru J."/>
            <person name="Mkamilo G."/>
            <person name="Bart R.S."/>
            <person name="Setter T.L."/>
            <person name="Gleadow R.M."/>
            <person name="Kulakow P."/>
            <person name="Ferguson M.E."/>
            <person name="Rounsley S."/>
            <person name="Rokhsar D.S."/>
        </authorList>
    </citation>
    <scope>NUCLEOTIDE SEQUENCE [LARGE SCALE GENOMIC DNA]</scope>
    <source>
        <strain evidence="2">cv. AM560-2</strain>
    </source>
</reference>
<keyword evidence="2" id="KW-1185">Reference proteome</keyword>
<gene>
    <name evidence="1" type="ORF">MANES_15G125950v8</name>
</gene>
<organism evidence="1 2">
    <name type="scientific">Manihot esculenta</name>
    <name type="common">Cassava</name>
    <name type="synonym">Jatropha manihot</name>
    <dbReference type="NCBI Taxonomy" id="3983"/>
    <lineage>
        <taxon>Eukaryota</taxon>
        <taxon>Viridiplantae</taxon>
        <taxon>Streptophyta</taxon>
        <taxon>Embryophyta</taxon>
        <taxon>Tracheophyta</taxon>
        <taxon>Spermatophyta</taxon>
        <taxon>Magnoliopsida</taxon>
        <taxon>eudicotyledons</taxon>
        <taxon>Gunneridae</taxon>
        <taxon>Pentapetalae</taxon>
        <taxon>rosids</taxon>
        <taxon>fabids</taxon>
        <taxon>Malpighiales</taxon>
        <taxon>Euphorbiaceae</taxon>
        <taxon>Crotonoideae</taxon>
        <taxon>Manihoteae</taxon>
        <taxon>Manihot</taxon>
    </lineage>
</organism>
<evidence type="ECO:0000313" key="1">
    <source>
        <dbReference type="EMBL" id="KAG8637478.1"/>
    </source>
</evidence>